<keyword evidence="2" id="KW-1185">Reference proteome</keyword>
<dbReference type="Proteomes" id="UP000008909">
    <property type="component" value="Unassembled WGS sequence"/>
</dbReference>
<sequence length="87" mass="9772">MKPIRQLSPSCTTTEMQRVIGMFAYYAHWISSFSDKVNKLIKNKTFPLPADVELAFDNLENENVSLITIEEADASNVAIPATRSQSH</sequence>
<evidence type="ECO:0000313" key="2">
    <source>
        <dbReference type="Proteomes" id="UP000008909"/>
    </source>
</evidence>
<dbReference type="InterPro" id="IPR043502">
    <property type="entry name" value="DNA/RNA_pol_sf"/>
</dbReference>
<organism evidence="1 2">
    <name type="scientific">Clonorchis sinensis</name>
    <name type="common">Chinese liver fluke</name>
    <dbReference type="NCBI Taxonomy" id="79923"/>
    <lineage>
        <taxon>Eukaryota</taxon>
        <taxon>Metazoa</taxon>
        <taxon>Spiralia</taxon>
        <taxon>Lophotrochozoa</taxon>
        <taxon>Platyhelminthes</taxon>
        <taxon>Trematoda</taxon>
        <taxon>Digenea</taxon>
        <taxon>Opisthorchiida</taxon>
        <taxon>Opisthorchiata</taxon>
        <taxon>Opisthorchiidae</taxon>
        <taxon>Clonorchis</taxon>
    </lineage>
</organism>
<proteinExistence type="predicted"/>
<accession>G7Y5P6</accession>
<dbReference type="SUPFAM" id="SSF56672">
    <property type="entry name" value="DNA/RNA polymerases"/>
    <property type="match status" value="1"/>
</dbReference>
<dbReference type="Gene3D" id="3.30.70.270">
    <property type="match status" value="1"/>
</dbReference>
<reference evidence="1" key="1">
    <citation type="journal article" date="2011" name="Genome Biol.">
        <title>The draft genome of the carcinogenic human liver fluke Clonorchis sinensis.</title>
        <authorList>
            <person name="Wang X."/>
            <person name="Chen W."/>
            <person name="Huang Y."/>
            <person name="Sun J."/>
            <person name="Men J."/>
            <person name="Liu H."/>
            <person name="Luo F."/>
            <person name="Guo L."/>
            <person name="Lv X."/>
            <person name="Deng C."/>
            <person name="Zhou C."/>
            <person name="Fan Y."/>
            <person name="Li X."/>
            <person name="Huang L."/>
            <person name="Hu Y."/>
            <person name="Liang C."/>
            <person name="Hu X."/>
            <person name="Xu J."/>
            <person name="Yu X."/>
        </authorList>
    </citation>
    <scope>NUCLEOTIDE SEQUENCE [LARGE SCALE GENOMIC DNA]</scope>
    <source>
        <strain evidence="1">Henan</strain>
    </source>
</reference>
<evidence type="ECO:0000313" key="1">
    <source>
        <dbReference type="EMBL" id="GAA48282.1"/>
    </source>
</evidence>
<gene>
    <name evidence="1" type="ORF">CLF_101413</name>
</gene>
<reference key="2">
    <citation type="submission" date="2011-10" db="EMBL/GenBank/DDBJ databases">
        <title>The genome and transcriptome sequence of Clonorchis sinensis provide insights into the carcinogenic liver fluke.</title>
        <authorList>
            <person name="Wang X."/>
            <person name="Huang Y."/>
            <person name="Chen W."/>
            <person name="Liu H."/>
            <person name="Guo L."/>
            <person name="Chen Y."/>
            <person name="Luo F."/>
            <person name="Zhou W."/>
            <person name="Sun J."/>
            <person name="Mao Q."/>
            <person name="Liang P."/>
            <person name="Zhou C."/>
            <person name="Tian Y."/>
            <person name="Men J."/>
            <person name="Lv X."/>
            <person name="Huang L."/>
            <person name="Zhou J."/>
            <person name="Hu Y."/>
            <person name="Li R."/>
            <person name="Zhang F."/>
            <person name="Lei H."/>
            <person name="Li X."/>
            <person name="Hu X."/>
            <person name="Liang C."/>
            <person name="Xu J."/>
            <person name="Wu Z."/>
            <person name="Yu X."/>
        </authorList>
    </citation>
    <scope>NUCLEOTIDE SEQUENCE</scope>
    <source>
        <strain>Henan</strain>
    </source>
</reference>
<dbReference type="EMBL" id="DF142880">
    <property type="protein sequence ID" value="GAA48282.1"/>
    <property type="molecule type" value="Genomic_DNA"/>
</dbReference>
<dbReference type="InterPro" id="IPR043128">
    <property type="entry name" value="Rev_trsase/Diguanyl_cyclase"/>
</dbReference>
<protein>
    <submittedName>
        <fullName evidence="1">Uncharacterized protein</fullName>
    </submittedName>
</protein>
<dbReference type="AlphaFoldDB" id="G7Y5P6"/>
<name>G7Y5P6_CLOSI</name>